<gene>
    <name evidence="3" type="ORF">BD626DRAFT_501720</name>
</gene>
<dbReference type="SUPFAM" id="SSF141673">
    <property type="entry name" value="MOSC N-terminal domain-like"/>
    <property type="match status" value="1"/>
</dbReference>
<dbReference type="GO" id="GO:0030151">
    <property type="term" value="F:molybdenum ion binding"/>
    <property type="evidence" value="ECO:0007669"/>
    <property type="project" value="InterPro"/>
</dbReference>
<organism evidence="3 4">
    <name type="scientific">Schizophyllum amplum</name>
    <dbReference type="NCBI Taxonomy" id="97359"/>
    <lineage>
        <taxon>Eukaryota</taxon>
        <taxon>Fungi</taxon>
        <taxon>Dikarya</taxon>
        <taxon>Basidiomycota</taxon>
        <taxon>Agaricomycotina</taxon>
        <taxon>Agaricomycetes</taxon>
        <taxon>Agaricomycetidae</taxon>
        <taxon>Agaricales</taxon>
        <taxon>Schizophyllaceae</taxon>
        <taxon>Schizophyllum</taxon>
    </lineage>
</organism>
<dbReference type="PROSITE" id="PS51340">
    <property type="entry name" value="MOSC"/>
    <property type="match status" value="1"/>
</dbReference>
<feature type="domain" description="MOSC" evidence="2">
    <location>
        <begin position="176"/>
        <end position="360"/>
    </location>
</feature>
<dbReference type="AlphaFoldDB" id="A0A550CA07"/>
<dbReference type="SUPFAM" id="SSF50800">
    <property type="entry name" value="PK beta-barrel domain-like"/>
    <property type="match status" value="1"/>
</dbReference>
<dbReference type="PANTHER" id="PTHR14237:SF19">
    <property type="entry name" value="MITOCHONDRIAL AMIDOXIME REDUCING COMPONENT 1"/>
    <property type="match status" value="1"/>
</dbReference>
<dbReference type="PANTHER" id="PTHR14237">
    <property type="entry name" value="MOLYBDOPTERIN COFACTOR SULFURASE MOSC"/>
    <property type="match status" value="1"/>
</dbReference>
<dbReference type="GO" id="GO:0030170">
    <property type="term" value="F:pyridoxal phosphate binding"/>
    <property type="evidence" value="ECO:0007669"/>
    <property type="project" value="InterPro"/>
</dbReference>
<keyword evidence="4" id="KW-1185">Reference proteome</keyword>
<dbReference type="OrthoDB" id="17255at2759"/>
<proteinExistence type="predicted"/>
<dbReference type="InterPro" id="IPR005302">
    <property type="entry name" value="MoCF_Sase_C"/>
</dbReference>
<dbReference type="InterPro" id="IPR011037">
    <property type="entry name" value="Pyrv_Knase-like_insert_dom_sf"/>
</dbReference>
<dbReference type="InterPro" id="IPR005303">
    <property type="entry name" value="MOCOS_middle"/>
</dbReference>
<evidence type="ECO:0000259" key="2">
    <source>
        <dbReference type="PROSITE" id="PS51340"/>
    </source>
</evidence>
<accession>A0A550CA07</accession>
<keyword evidence="1" id="KW-0472">Membrane</keyword>
<dbReference type="Proteomes" id="UP000320762">
    <property type="component" value="Unassembled WGS sequence"/>
</dbReference>
<evidence type="ECO:0000313" key="4">
    <source>
        <dbReference type="Proteomes" id="UP000320762"/>
    </source>
</evidence>
<dbReference type="EMBL" id="VDMD01000016">
    <property type="protein sequence ID" value="TRM61637.1"/>
    <property type="molecule type" value="Genomic_DNA"/>
</dbReference>
<evidence type="ECO:0000313" key="3">
    <source>
        <dbReference type="EMBL" id="TRM61637.1"/>
    </source>
</evidence>
<reference evidence="3 4" key="1">
    <citation type="journal article" date="2019" name="New Phytol.">
        <title>Comparative genomics reveals unique wood-decay strategies and fruiting body development in the Schizophyllaceae.</title>
        <authorList>
            <person name="Almasi E."/>
            <person name="Sahu N."/>
            <person name="Krizsan K."/>
            <person name="Balint B."/>
            <person name="Kovacs G.M."/>
            <person name="Kiss B."/>
            <person name="Cseklye J."/>
            <person name="Drula E."/>
            <person name="Henrissat B."/>
            <person name="Nagy I."/>
            <person name="Chovatia M."/>
            <person name="Adam C."/>
            <person name="LaButti K."/>
            <person name="Lipzen A."/>
            <person name="Riley R."/>
            <person name="Grigoriev I.V."/>
            <person name="Nagy L.G."/>
        </authorList>
    </citation>
    <scope>NUCLEOTIDE SEQUENCE [LARGE SCALE GENOMIC DNA]</scope>
    <source>
        <strain evidence="3 4">NL-1724</strain>
    </source>
</reference>
<dbReference type="GO" id="GO:0003824">
    <property type="term" value="F:catalytic activity"/>
    <property type="evidence" value="ECO:0007669"/>
    <property type="project" value="InterPro"/>
</dbReference>
<dbReference type="Pfam" id="PF03473">
    <property type="entry name" value="MOSC"/>
    <property type="match status" value="1"/>
</dbReference>
<name>A0A550CA07_9AGAR</name>
<feature type="transmembrane region" description="Helical" evidence="1">
    <location>
        <begin position="25"/>
        <end position="42"/>
    </location>
</feature>
<protein>
    <submittedName>
        <fullName evidence="3">MOSC N-terminal beta barrel domain-containing protein</fullName>
    </submittedName>
</protein>
<sequence>MHAANDSSAGLLTNTLAAVRETSPLSIALALLLALVPIASLYRRRRSANNYGYGRVEVSKLLVHPIKSCRGTSVASARYTPEGLENDRKWCIADGDTHQVITAREVAKMVLITPTLPDASGLLHVSFPDDSGCEPFAVPADPDDATLATWARLDDIKLWGDLIDSYVCETASGSGARSPSAILSDFFGRDVLLVMKGPSARICAPTDAFPNLKSSCVFQDGYPLLVLSEEGLDDIERELREHVGTQGIDPRWKDGKLAVERFRPNIVVKGAGPFEEDFWEEIAVGDVSAPGITLVSKCTRCLLPNVSPETGERDKAVPYKVLLKFRTGLHPKMKTKPCVGCNGVPRGAGVVSVGDAVYVRRMTR</sequence>
<dbReference type="Pfam" id="PF03476">
    <property type="entry name" value="MOSC_N"/>
    <property type="match status" value="1"/>
</dbReference>
<keyword evidence="1" id="KW-1133">Transmembrane helix</keyword>
<comment type="caution">
    <text evidence="3">The sequence shown here is derived from an EMBL/GenBank/DDBJ whole genome shotgun (WGS) entry which is preliminary data.</text>
</comment>
<dbReference type="STRING" id="97359.A0A550CA07"/>
<keyword evidence="1" id="KW-0812">Transmembrane</keyword>
<evidence type="ECO:0000256" key="1">
    <source>
        <dbReference type="SAM" id="Phobius"/>
    </source>
</evidence>